<dbReference type="EMBL" id="JALJOS010000008">
    <property type="protein sequence ID" value="KAK9835428.1"/>
    <property type="molecule type" value="Genomic_DNA"/>
</dbReference>
<dbReference type="AlphaFoldDB" id="A0AAW1RP74"/>
<comment type="caution">
    <text evidence="1">The sequence shown here is derived from an EMBL/GenBank/DDBJ whole genome shotgun (WGS) entry which is preliminary data.</text>
</comment>
<reference evidence="1 2" key="1">
    <citation type="journal article" date="2024" name="Nat. Commun.">
        <title>Phylogenomics reveals the evolutionary origins of lichenization in chlorophyte algae.</title>
        <authorList>
            <person name="Puginier C."/>
            <person name="Libourel C."/>
            <person name="Otte J."/>
            <person name="Skaloud P."/>
            <person name="Haon M."/>
            <person name="Grisel S."/>
            <person name="Petersen M."/>
            <person name="Berrin J.G."/>
            <person name="Delaux P.M."/>
            <person name="Dal Grande F."/>
            <person name="Keller J."/>
        </authorList>
    </citation>
    <scope>NUCLEOTIDE SEQUENCE [LARGE SCALE GENOMIC DNA]</scope>
    <source>
        <strain evidence="1 2">SAG 2145</strain>
    </source>
</reference>
<protein>
    <submittedName>
        <fullName evidence="1">Uncharacterized protein</fullName>
    </submittedName>
</protein>
<accession>A0AAW1RP74</accession>
<sequence>MEDSVEASNGPAQADRVAINFRDTRSFSIAFGDLDTRSIDAVGHSGRPGAALVALCQQTHNGLDTTLFSTPVFSWMQTSQAFTTNLSLLTWMASVWMCFLSAGLSRAGLATSSGEGPQLLDYASCSLIACLD</sequence>
<dbReference type="Proteomes" id="UP001438707">
    <property type="component" value="Unassembled WGS sequence"/>
</dbReference>
<keyword evidence="2" id="KW-1185">Reference proteome</keyword>
<proteinExistence type="predicted"/>
<name>A0AAW1RP74_9CHLO</name>
<evidence type="ECO:0000313" key="2">
    <source>
        <dbReference type="Proteomes" id="UP001438707"/>
    </source>
</evidence>
<organism evidence="1 2">
    <name type="scientific">Apatococcus lobatus</name>
    <dbReference type="NCBI Taxonomy" id="904363"/>
    <lineage>
        <taxon>Eukaryota</taxon>
        <taxon>Viridiplantae</taxon>
        <taxon>Chlorophyta</taxon>
        <taxon>core chlorophytes</taxon>
        <taxon>Trebouxiophyceae</taxon>
        <taxon>Chlorellales</taxon>
        <taxon>Chlorellaceae</taxon>
        <taxon>Apatococcus</taxon>
    </lineage>
</organism>
<evidence type="ECO:0000313" key="1">
    <source>
        <dbReference type="EMBL" id="KAK9835428.1"/>
    </source>
</evidence>
<gene>
    <name evidence="1" type="ORF">WJX74_000006</name>
</gene>